<evidence type="ECO:0000313" key="3">
    <source>
        <dbReference type="Proteomes" id="UP000500953"/>
    </source>
</evidence>
<reference evidence="2 3" key="1">
    <citation type="journal article" date="2019" name="ACS Chem. Biol.">
        <title>Identification and Mobilization of a Cryptic Antibiotic Biosynthesis Gene Locus from a Human-Pathogenic Nocardia Isolate.</title>
        <authorList>
            <person name="Herisse M."/>
            <person name="Ishida K."/>
            <person name="Porter J.L."/>
            <person name="Howden B."/>
            <person name="Hertweck C."/>
            <person name="Stinear T.P."/>
            <person name="Pidot S.J."/>
        </authorList>
    </citation>
    <scope>NUCLEOTIDE SEQUENCE [LARGE SCALE GENOMIC DNA]</scope>
    <source>
        <strain evidence="2 3">AUSMDU00012715</strain>
    </source>
</reference>
<dbReference type="AlphaFoldDB" id="A0A6G9YVQ5"/>
<dbReference type="SUPFAM" id="SSF47413">
    <property type="entry name" value="lambda repressor-like DNA-binding domains"/>
    <property type="match status" value="1"/>
</dbReference>
<dbReference type="GO" id="GO:0003677">
    <property type="term" value="F:DNA binding"/>
    <property type="evidence" value="ECO:0007669"/>
    <property type="project" value="InterPro"/>
</dbReference>
<evidence type="ECO:0000313" key="2">
    <source>
        <dbReference type="EMBL" id="QIS17086.1"/>
    </source>
</evidence>
<dbReference type="PROSITE" id="PS50943">
    <property type="entry name" value="HTH_CROC1"/>
    <property type="match status" value="1"/>
</dbReference>
<dbReference type="InterPro" id="IPR043917">
    <property type="entry name" value="DUF5753"/>
</dbReference>
<dbReference type="InterPro" id="IPR001387">
    <property type="entry name" value="Cro/C1-type_HTH"/>
</dbReference>
<accession>A0A6G9YVQ5</accession>
<evidence type="ECO:0000259" key="1">
    <source>
        <dbReference type="PROSITE" id="PS50943"/>
    </source>
</evidence>
<dbReference type="EMBL" id="CP046173">
    <property type="protein sequence ID" value="QIS17086.1"/>
    <property type="molecule type" value="Genomic_DNA"/>
</dbReference>
<dbReference type="Gene3D" id="1.10.260.40">
    <property type="entry name" value="lambda repressor-like DNA-binding domains"/>
    <property type="match status" value="1"/>
</dbReference>
<gene>
    <name evidence="2" type="ORF">F6W96_00900</name>
</gene>
<feature type="domain" description="HTH cro/C1-type" evidence="1">
    <location>
        <begin position="21"/>
        <end position="75"/>
    </location>
</feature>
<dbReference type="Pfam" id="PF19054">
    <property type="entry name" value="DUF5753"/>
    <property type="match status" value="1"/>
</dbReference>
<sequence>MALPHGITGSTMPRRQLGRQLRDLRNRARMTTRVAAQRLEWSEAKIWRIETGQTSLRGLDVEAMCKIYGAPADLIAPLTALARETKARGWWTEYSDVIAEGFEVYIGLEEAASRLLTYENELVPGLLQTEAYTRAVLAGARPEMPTTEMDRRVAVRTARQALLTRPESPVFLEAVITESLLWHRIGGPDVTAGQLQHLRRMCDLPNVEISLIPTGSGYHEGMDSGRFVLLEFPDNGTEAPEPPVVYVETFTGSAYFDKDHDIDRYRAAFANIKSVSTDARPTIEAALASLYRG</sequence>
<dbReference type="RefSeq" id="WP_167484513.1">
    <property type="nucleotide sequence ID" value="NZ_CP046173.1"/>
</dbReference>
<proteinExistence type="predicted"/>
<dbReference type="Proteomes" id="UP000500953">
    <property type="component" value="Chromosome"/>
</dbReference>
<name>A0A6G9YVQ5_9NOCA</name>
<protein>
    <submittedName>
        <fullName evidence="2">Helix-turn-helix domain-containing protein</fullName>
    </submittedName>
</protein>
<dbReference type="InterPro" id="IPR010982">
    <property type="entry name" value="Lambda_DNA-bd_dom_sf"/>
</dbReference>
<dbReference type="Pfam" id="PF13560">
    <property type="entry name" value="HTH_31"/>
    <property type="match status" value="1"/>
</dbReference>
<organism evidence="2 3">
    <name type="scientific">Nocardia terpenica</name>
    <dbReference type="NCBI Taxonomy" id="455432"/>
    <lineage>
        <taxon>Bacteria</taxon>
        <taxon>Bacillati</taxon>
        <taxon>Actinomycetota</taxon>
        <taxon>Actinomycetes</taxon>
        <taxon>Mycobacteriales</taxon>
        <taxon>Nocardiaceae</taxon>
        <taxon>Nocardia</taxon>
    </lineage>
</organism>